<keyword evidence="2" id="KW-0812">Transmembrane</keyword>
<protein>
    <submittedName>
        <fullName evidence="3">Uncharacterized protein</fullName>
    </submittedName>
</protein>
<keyword evidence="2" id="KW-1133">Transmembrane helix</keyword>
<evidence type="ECO:0000256" key="2">
    <source>
        <dbReference type="SAM" id="Phobius"/>
    </source>
</evidence>
<gene>
    <name evidence="3" type="ORF">EFL26_17145</name>
</gene>
<feature type="transmembrane region" description="Helical" evidence="2">
    <location>
        <begin position="6"/>
        <end position="28"/>
    </location>
</feature>
<accession>A0A3N0GKX7</accession>
<name>A0A3N0GKX7_9ACTN</name>
<dbReference type="EMBL" id="RJSF01000043">
    <property type="protein sequence ID" value="RNM13147.1"/>
    <property type="molecule type" value="Genomic_DNA"/>
</dbReference>
<feature type="region of interest" description="Disordered" evidence="1">
    <location>
        <begin position="45"/>
        <end position="67"/>
    </location>
</feature>
<keyword evidence="2" id="KW-0472">Membrane</keyword>
<evidence type="ECO:0000313" key="3">
    <source>
        <dbReference type="EMBL" id="RNM13147.1"/>
    </source>
</evidence>
<reference evidence="3 4" key="1">
    <citation type="submission" date="2018-11" db="EMBL/GenBank/DDBJ databases">
        <authorList>
            <person name="Li F."/>
        </authorList>
    </citation>
    <scope>NUCLEOTIDE SEQUENCE [LARGE SCALE GENOMIC DNA]</scope>
    <source>
        <strain evidence="3 4">Gsoil 818</strain>
    </source>
</reference>
<keyword evidence="4" id="KW-1185">Reference proteome</keyword>
<proteinExistence type="predicted"/>
<dbReference type="Proteomes" id="UP000279994">
    <property type="component" value="Unassembled WGS sequence"/>
</dbReference>
<evidence type="ECO:0000313" key="4">
    <source>
        <dbReference type="Proteomes" id="UP000279994"/>
    </source>
</evidence>
<organism evidence="3 4">
    <name type="scientific">Nocardioides pocheonensis</name>
    <dbReference type="NCBI Taxonomy" id="661485"/>
    <lineage>
        <taxon>Bacteria</taxon>
        <taxon>Bacillati</taxon>
        <taxon>Actinomycetota</taxon>
        <taxon>Actinomycetes</taxon>
        <taxon>Propionibacteriales</taxon>
        <taxon>Nocardioidaceae</taxon>
        <taxon>Nocardioides</taxon>
    </lineage>
</organism>
<sequence length="67" mass="7171">MLGAAAVVAVFLFALFWLALGVFLGVRLGERRLLRRMRDLPSTPVPAHLGNTVARSAGRTSADPGRP</sequence>
<dbReference type="AlphaFoldDB" id="A0A3N0GKX7"/>
<comment type="caution">
    <text evidence="3">The sequence shown here is derived from an EMBL/GenBank/DDBJ whole genome shotgun (WGS) entry which is preliminary data.</text>
</comment>
<evidence type="ECO:0000256" key="1">
    <source>
        <dbReference type="SAM" id="MobiDB-lite"/>
    </source>
</evidence>
<dbReference type="RefSeq" id="WP_123224122.1">
    <property type="nucleotide sequence ID" value="NZ_RJSF01000043.1"/>
</dbReference>